<dbReference type="PANTHER" id="PTHR45833">
    <property type="entry name" value="METHIONINE SYNTHASE"/>
    <property type="match status" value="1"/>
</dbReference>
<dbReference type="RefSeq" id="WP_094942325.1">
    <property type="nucleotide sequence ID" value="NZ_NOKQ01000196.1"/>
</dbReference>
<dbReference type="EMBL" id="NOKQ01000196">
    <property type="protein sequence ID" value="OZS78305.1"/>
    <property type="molecule type" value="Genomic_DNA"/>
</dbReference>
<dbReference type="GO" id="GO:0046653">
    <property type="term" value="P:tetrahydrofolate metabolic process"/>
    <property type="evidence" value="ECO:0007669"/>
    <property type="project" value="TreeGrafter"/>
</dbReference>
<dbReference type="Pfam" id="PF02607">
    <property type="entry name" value="B12-binding_2"/>
    <property type="match status" value="1"/>
</dbReference>
<dbReference type="SUPFAM" id="SSF52242">
    <property type="entry name" value="Cobalamin (vitamin B12)-binding domain"/>
    <property type="match status" value="1"/>
</dbReference>
<dbReference type="Gene3D" id="1.10.1240.10">
    <property type="entry name" value="Methionine synthase domain"/>
    <property type="match status" value="1"/>
</dbReference>
<keyword evidence="2" id="KW-0170">Cobalt</keyword>
<evidence type="ECO:0000313" key="6">
    <source>
        <dbReference type="Proteomes" id="UP000217065"/>
    </source>
</evidence>
<dbReference type="GO" id="GO:0031419">
    <property type="term" value="F:cobalamin binding"/>
    <property type="evidence" value="ECO:0007669"/>
    <property type="project" value="InterPro"/>
</dbReference>
<dbReference type="GO" id="GO:0005829">
    <property type="term" value="C:cytosol"/>
    <property type="evidence" value="ECO:0007669"/>
    <property type="project" value="TreeGrafter"/>
</dbReference>
<dbReference type="Pfam" id="PF02310">
    <property type="entry name" value="B12-binding"/>
    <property type="match status" value="1"/>
</dbReference>
<dbReference type="InterPro" id="IPR006158">
    <property type="entry name" value="Cobalamin-bd"/>
</dbReference>
<dbReference type="Proteomes" id="UP000217065">
    <property type="component" value="Unassembled WGS sequence"/>
</dbReference>
<dbReference type="PROSITE" id="PS51332">
    <property type="entry name" value="B12_BINDING"/>
    <property type="match status" value="1"/>
</dbReference>
<proteinExistence type="predicted"/>
<dbReference type="InterPro" id="IPR050554">
    <property type="entry name" value="Met_Synthase/Corrinoid"/>
</dbReference>
<feature type="domain" description="B12-binding N-terminal" evidence="4">
    <location>
        <begin position="1"/>
        <end position="87"/>
    </location>
</feature>
<dbReference type="OrthoDB" id="5756833at2"/>
<dbReference type="PANTHER" id="PTHR45833:SF1">
    <property type="entry name" value="METHIONINE SYNTHASE"/>
    <property type="match status" value="1"/>
</dbReference>
<keyword evidence="6" id="KW-1185">Reference proteome</keyword>
<evidence type="ECO:0000259" key="3">
    <source>
        <dbReference type="PROSITE" id="PS51332"/>
    </source>
</evidence>
<dbReference type="SMART" id="SM01018">
    <property type="entry name" value="B12-binding_2"/>
    <property type="match status" value="1"/>
</dbReference>
<dbReference type="InterPro" id="IPR003759">
    <property type="entry name" value="Cbl-bd_cap"/>
</dbReference>
<comment type="caution">
    <text evidence="5">The sequence shown here is derived from an EMBL/GenBank/DDBJ whole genome shotgun (WGS) entry which is preliminary data.</text>
</comment>
<gene>
    <name evidence="5" type="ORF">CF394_05975</name>
</gene>
<dbReference type="AlphaFoldDB" id="A0A264W418"/>
<dbReference type="InterPro" id="IPR036724">
    <property type="entry name" value="Cobalamin-bd_sf"/>
</dbReference>
<evidence type="ECO:0000259" key="4">
    <source>
        <dbReference type="PROSITE" id="PS51337"/>
    </source>
</evidence>
<feature type="domain" description="B12-binding" evidence="3">
    <location>
        <begin position="86"/>
        <end position="213"/>
    </location>
</feature>
<dbReference type="InterPro" id="IPR036594">
    <property type="entry name" value="Meth_synthase_dom"/>
</dbReference>
<keyword evidence="1" id="KW-0479">Metal-binding</keyword>
<dbReference type="PROSITE" id="PS51337">
    <property type="entry name" value="B12_BINDING_NTER"/>
    <property type="match status" value="1"/>
</dbReference>
<name>A0A264W418_9BACL</name>
<reference evidence="5 6" key="1">
    <citation type="submission" date="2017-07" db="EMBL/GenBank/DDBJ databases">
        <title>Tetzosporium hominis gen.nov. sp.nov.</title>
        <authorList>
            <person name="Tetz G."/>
            <person name="Tetz V."/>
        </authorList>
    </citation>
    <scope>NUCLEOTIDE SEQUENCE [LARGE SCALE GENOMIC DNA]</scope>
    <source>
        <strain evidence="5 6">VT-49</strain>
    </source>
</reference>
<sequence>MNKIDQLASLLLEGDEEQAMQLIQEAIAKTSTHQMMNDLLTPAMQRIGQLWENNEITVADEHLATAICDFILSKLDIQIRPEKRQEKTVLLMGVQDEEHYIGLKMVSSVFKQHGWRVRYLGPNMPETHALKAIERWNPDVIAISAALVHRIMAIQSLVLKLKEEYPALPVVIGGRITELLDLHTLLPSNVYIMPSLPALEEWITQGGPNGKKIS</sequence>
<dbReference type="GO" id="GO:0008705">
    <property type="term" value="F:methionine synthase activity"/>
    <property type="evidence" value="ECO:0007669"/>
    <property type="project" value="TreeGrafter"/>
</dbReference>
<evidence type="ECO:0008006" key="7">
    <source>
        <dbReference type="Google" id="ProtNLM"/>
    </source>
</evidence>
<evidence type="ECO:0000256" key="2">
    <source>
        <dbReference type="ARBA" id="ARBA00023285"/>
    </source>
</evidence>
<organism evidence="5 6">
    <name type="scientific">Tetzosporium hominis</name>
    <dbReference type="NCBI Taxonomy" id="2020506"/>
    <lineage>
        <taxon>Bacteria</taxon>
        <taxon>Bacillati</taxon>
        <taxon>Bacillota</taxon>
        <taxon>Bacilli</taxon>
        <taxon>Bacillales</taxon>
        <taxon>Caryophanaceae</taxon>
        <taxon>Tetzosporium</taxon>
    </lineage>
</organism>
<dbReference type="Gene3D" id="3.40.50.280">
    <property type="entry name" value="Cobalamin-binding domain"/>
    <property type="match status" value="1"/>
</dbReference>
<evidence type="ECO:0000256" key="1">
    <source>
        <dbReference type="ARBA" id="ARBA00022723"/>
    </source>
</evidence>
<dbReference type="GO" id="GO:0050667">
    <property type="term" value="P:homocysteine metabolic process"/>
    <property type="evidence" value="ECO:0007669"/>
    <property type="project" value="TreeGrafter"/>
</dbReference>
<evidence type="ECO:0000313" key="5">
    <source>
        <dbReference type="EMBL" id="OZS78305.1"/>
    </source>
</evidence>
<accession>A0A264W418</accession>
<dbReference type="SUPFAM" id="SSF47644">
    <property type="entry name" value="Methionine synthase domain"/>
    <property type="match status" value="1"/>
</dbReference>
<protein>
    <recommendedName>
        <fullName evidence="7">Cobalamin-binding protein</fullName>
    </recommendedName>
</protein>
<dbReference type="GO" id="GO:0046872">
    <property type="term" value="F:metal ion binding"/>
    <property type="evidence" value="ECO:0007669"/>
    <property type="project" value="UniProtKB-KW"/>
</dbReference>